<evidence type="ECO:0000313" key="10">
    <source>
        <dbReference type="EMBL" id="PYE86214.1"/>
    </source>
</evidence>
<dbReference type="PANTHER" id="PTHR12815">
    <property type="entry name" value="SORTING AND ASSEMBLY MACHINERY SAMM50 PROTEIN FAMILY MEMBER"/>
    <property type="match status" value="1"/>
</dbReference>
<comment type="subcellular location">
    <subcellularLocation>
        <location evidence="7">Cell outer membrane</location>
    </subcellularLocation>
    <subcellularLocation>
        <location evidence="1">Membrane</location>
    </subcellularLocation>
</comment>
<dbReference type="NCBIfam" id="TIGR03303">
    <property type="entry name" value="OM_YaeT"/>
    <property type="match status" value="1"/>
</dbReference>
<keyword evidence="5 7" id="KW-0472">Membrane</keyword>
<dbReference type="Gene3D" id="2.40.160.50">
    <property type="entry name" value="membrane protein fhac: a member of the omp85/tpsb transporter family"/>
    <property type="match status" value="1"/>
</dbReference>
<evidence type="ECO:0000259" key="9">
    <source>
        <dbReference type="PROSITE" id="PS51779"/>
    </source>
</evidence>
<dbReference type="Gene3D" id="3.10.20.310">
    <property type="entry name" value="membrane protein fhac"/>
    <property type="match status" value="5"/>
</dbReference>
<dbReference type="Pfam" id="PF07244">
    <property type="entry name" value="POTRA"/>
    <property type="match status" value="4"/>
</dbReference>
<dbReference type="Pfam" id="PF01103">
    <property type="entry name" value="Omp85"/>
    <property type="match status" value="1"/>
</dbReference>
<dbReference type="GO" id="GO:0043165">
    <property type="term" value="P:Gram-negative-bacterium-type cell outer membrane assembly"/>
    <property type="evidence" value="ECO:0007669"/>
    <property type="project" value="UniProtKB-UniRule"/>
</dbReference>
<comment type="function">
    <text evidence="7">Part of the outer membrane protein assembly complex, which is involved in assembly and insertion of beta-barrel proteins into the outer membrane.</text>
</comment>
<protein>
    <recommendedName>
        <fullName evidence="7 8">Outer membrane protein assembly factor BamA</fullName>
    </recommendedName>
</protein>
<organism evidence="10 11">
    <name type="scientific">Pseudoroseicyclus aestuarii</name>
    <dbReference type="NCBI Taxonomy" id="1795041"/>
    <lineage>
        <taxon>Bacteria</taxon>
        <taxon>Pseudomonadati</taxon>
        <taxon>Pseudomonadota</taxon>
        <taxon>Alphaproteobacteria</taxon>
        <taxon>Rhodobacterales</taxon>
        <taxon>Paracoccaceae</taxon>
        <taxon>Pseudoroseicyclus</taxon>
    </lineage>
</organism>
<feature type="domain" description="POTRA" evidence="9">
    <location>
        <begin position="342"/>
        <end position="415"/>
    </location>
</feature>
<comment type="caution">
    <text evidence="10">The sequence shown here is derived from an EMBL/GenBank/DDBJ whole genome shotgun (WGS) entry which is preliminary data.</text>
</comment>
<evidence type="ECO:0000256" key="2">
    <source>
        <dbReference type="ARBA" id="ARBA00022452"/>
    </source>
</evidence>
<keyword evidence="6 7" id="KW-0998">Cell outer membrane</keyword>
<dbReference type="PROSITE" id="PS51779">
    <property type="entry name" value="POTRA"/>
    <property type="match status" value="3"/>
</dbReference>
<dbReference type="PIRSF" id="PIRSF006076">
    <property type="entry name" value="OM_assembly_OMP85"/>
    <property type="match status" value="1"/>
</dbReference>
<dbReference type="GO" id="GO:0009279">
    <property type="term" value="C:cell outer membrane"/>
    <property type="evidence" value="ECO:0007669"/>
    <property type="project" value="UniProtKB-SubCell"/>
</dbReference>
<reference evidence="10 11" key="1">
    <citation type="submission" date="2018-06" db="EMBL/GenBank/DDBJ databases">
        <title>Genomic Encyclopedia of Type Strains, Phase III (KMG-III): the genomes of soil and plant-associated and newly described type strains.</title>
        <authorList>
            <person name="Whitman W."/>
        </authorList>
    </citation>
    <scope>NUCLEOTIDE SEQUENCE [LARGE SCALE GENOMIC DNA]</scope>
    <source>
        <strain evidence="10 11">CECT 9025</strain>
    </source>
</reference>
<evidence type="ECO:0000313" key="11">
    <source>
        <dbReference type="Proteomes" id="UP000248311"/>
    </source>
</evidence>
<comment type="subunit">
    <text evidence="7">Part of the Bam complex.</text>
</comment>
<dbReference type="InterPro" id="IPR039910">
    <property type="entry name" value="D15-like"/>
</dbReference>
<dbReference type="Proteomes" id="UP000248311">
    <property type="component" value="Unassembled WGS sequence"/>
</dbReference>
<evidence type="ECO:0000256" key="7">
    <source>
        <dbReference type="HAMAP-Rule" id="MF_01430"/>
    </source>
</evidence>
<sequence length="754" mass="83620" precursor="true">MAMAGALAAATLVAPAWAQSFRFDTVQVTGNQRIEPATILSYAGITRGEAVSAGALNDAAQQLRQTGLFESVDVVPQGNTLTIDVTEWPTINRISFEGNSRIDDEELAEVTGSIERRVYSPEQAEIDTAAIVQAYAERGRIDTVVMPSIIRRADNRVDLVFDIAEGGVTEIERISFVGNRSFGERRLRAVLATRQAGLLRQIIQSDTLVEDRLTFDRQLLVDFYNSRGFPDARVDSVDASLTRERDAYLITFNVTEGPRYRIGNVSVVSDYAGVDPNTFAGAAQLRGGRYYSPSNIDDDIARMERLAIREGVDFLRVDPEITRNPRDLTLDVTYHLRRGERVFVERIDIEGNNTTLDRVIRNQFRTVEGDPFNPRAIRESAERVRALGYFGDASVNTQPGSQPDTVVIDVDVEEAPTGSLSFGANFSSDDGVALVAGLQERNFLGRGQTLGFDISTSRSNRIFSFDFAEPNFLGRDLRAGFSLDYRSTKSDEDRSRLYDTDTFRISPSFAFPVSENGRLSLYVATEYNNITDVDDDASQVIKNEAEDAGEWTQSIGYTYTFDTRRTGINPTSGVLLRFGQEFGIGDRQFVQTSALASAERRVLGEEVTLRATVEGAHLYYNEGSSRVTDRYFLGSRIMRGFQSGGIGPRDADTDDALGGNTYAVARLESEFPLGLPEQYQISGGAFLDYGSVWDVGETYDADVLYNDYTPRAVVGVSLFWTTPLGPLRFNFTEALMSEDKDETRGFDLTIQSQF</sequence>
<evidence type="ECO:0000256" key="3">
    <source>
        <dbReference type="ARBA" id="ARBA00022692"/>
    </source>
</evidence>
<evidence type="ECO:0000256" key="6">
    <source>
        <dbReference type="ARBA" id="ARBA00023237"/>
    </source>
</evidence>
<keyword evidence="4 7" id="KW-0677">Repeat</keyword>
<proteinExistence type="inferred from homology"/>
<keyword evidence="7" id="KW-0732">Signal</keyword>
<comment type="similarity">
    <text evidence="7">Belongs to the BamA family.</text>
</comment>
<dbReference type="EMBL" id="QJTE01000001">
    <property type="protein sequence ID" value="PYE86214.1"/>
    <property type="molecule type" value="Genomic_DNA"/>
</dbReference>
<dbReference type="PANTHER" id="PTHR12815:SF18">
    <property type="entry name" value="SORTING AND ASSEMBLY MACHINERY COMPONENT 50 HOMOLOG"/>
    <property type="match status" value="1"/>
</dbReference>
<dbReference type="AlphaFoldDB" id="A0A318T6W3"/>
<feature type="chain" id="PRO_5016470335" description="Outer membrane protein assembly factor BamA" evidence="7">
    <location>
        <begin position="19"/>
        <end position="754"/>
    </location>
</feature>
<feature type="domain" description="POTRA" evidence="9">
    <location>
        <begin position="89"/>
        <end position="166"/>
    </location>
</feature>
<evidence type="ECO:0000256" key="8">
    <source>
        <dbReference type="NCBIfam" id="TIGR03303"/>
    </source>
</evidence>
<gene>
    <name evidence="7" type="primary">bamA</name>
    <name evidence="10" type="ORF">DFP88_101891</name>
</gene>
<dbReference type="InterPro" id="IPR023707">
    <property type="entry name" value="OM_assembly_BamA"/>
</dbReference>
<accession>A0A318T6W3</accession>
<name>A0A318T6W3_9RHOB</name>
<keyword evidence="11" id="KW-1185">Reference proteome</keyword>
<evidence type="ECO:0000256" key="1">
    <source>
        <dbReference type="ARBA" id="ARBA00004370"/>
    </source>
</evidence>
<evidence type="ECO:0000256" key="5">
    <source>
        <dbReference type="ARBA" id="ARBA00023136"/>
    </source>
</evidence>
<dbReference type="HAMAP" id="MF_01430">
    <property type="entry name" value="OM_assembly_BamA"/>
    <property type="match status" value="1"/>
</dbReference>
<dbReference type="InterPro" id="IPR034746">
    <property type="entry name" value="POTRA"/>
</dbReference>
<keyword evidence="3 7" id="KW-0812">Transmembrane</keyword>
<keyword evidence="2 7" id="KW-1134">Transmembrane beta strand</keyword>
<feature type="signal peptide" evidence="7">
    <location>
        <begin position="1"/>
        <end position="18"/>
    </location>
</feature>
<dbReference type="InterPro" id="IPR010827">
    <property type="entry name" value="BamA/TamA_POTRA"/>
</dbReference>
<dbReference type="InterPro" id="IPR000184">
    <property type="entry name" value="Bac_surfAg_D15"/>
</dbReference>
<dbReference type="GO" id="GO:0051205">
    <property type="term" value="P:protein insertion into membrane"/>
    <property type="evidence" value="ECO:0007669"/>
    <property type="project" value="UniProtKB-UniRule"/>
</dbReference>
<evidence type="ECO:0000256" key="4">
    <source>
        <dbReference type="ARBA" id="ARBA00022737"/>
    </source>
</evidence>
<feature type="domain" description="POTRA" evidence="9">
    <location>
        <begin position="21"/>
        <end position="88"/>
    </location>
</feature>